<feature type="transmembrane region" description="Helical" evidence="1">
    <location>
        <begin position="73"/>
        <end position="93"/>
    </location>
</feature>
<dbReference type="AlphaFoldDB" id="A0A3A1P7T1"/>
<dbReference type="Proteomes" id="UP000265366">
    <property type="component" value="Unassembled WGS sequence"/>
</dbReference>
<organism evidence="2 3">
    <name type="scientific">Aurantiacibacter xanthus</name>
    <dbReference type="NCBI Taxonomy" id="1784712"/>
    <lineage>
        <taxon>Bacteria</taxon>
        <taxon>Pseudomonadati</taxon>
        <taxon>Pseudomonadota</taxon>
        <taxon>Alphaproteobacteria</taxon>
        <taxon>Sphingomonadales</taxon>
        <taxon>Erythrobacteraceae</taxon>
        <taxon>Aurantiacibacter</taxon>
    </lineage>
</organism>
<feature type="transmembrane region" description="Helical" evidence="1">
    <location>
        <begin position="7"/>
        <end position="25"/>
    </location>
</feature>
<sequence>MAQFTDLAGGLAFFAGLFALALGFAELRVRGFYLELLSEWEHSPGLRFLTGVVFVLGGAAIYLVNPWQVGDPLAMFATALGGAVVAAGLAFVAVGERMMALGRRMVGVRGKGWAYALVAGGVVLIVATFARII</sequence>
<feature type="transmembrane region" description="Helical" evidence="1">
    <location>
        <begin position="113"/>
        <end position="132"/>
    </location>
</feature>
<keyword evidence="1" id="KW-0812">Transmembrane</keyword>
<reference evidence="2 3" key="1">
    <citation type="submission" date="2018-08" db="EMBL/GenBank/DDBJ databases">
        <title>Erythrobacter zhengii sp.nov., a bacterium isolated from deep-sea sediment.</title>
        <authorList>
            <person name="Fang C."/>
            <person name="Wu Y.-H."/>
            <person name="Sun C."/>
            <person name="Wang H."/>
            <person name="Cheng H."/>
            <person name="Meng F.-X."/>
            <person name="Wang C.-S."/>
            <person name="Xu X.-W."/>
        </authorList>
    </citation>
    <scope>NUCLEOTIDE SEQUENCE [LARGE SCALE GENOMIC DNA]</scope>
    <source>
        <strain evidence="2 3">CCTCC AB 2015396</strain>
    </source>
</reference>
<protein>
    <recommendedName>
        <fullName evidence="4">DUF350 domain-containing protein</fullName>
    </recommendedName>
</protein>
<dbReference type="EMBL" id="QXFM01000054">
    <property type="protein sequence ID" value="RIV89924.1"/>
    <property type="molecule type" value="Genomic_DNA"/>
</dbReference>
<keyword evidence="1" id="KW-0472">Membrane</keyword>
<dbReference type="OrthoDB" id="7410390at2"/>
<name>A0A3A1P7T1_9SPHN</name>
<accession>A0A3A1P7T1</accession>
<evidence type="ECO:0008006" key="4">
    <source>
        <dbReference type="Google" id="ProtNLM"/>
    </source>
</evidence>
<feature type="transmembrane region" description="Helical" evidence="1">
    <location>
        <begin position="45"/>
        <end position="64"/>
    </location>
</feature>
<evidence type="ECO:0000313" key="2">
    <source>
        <dbReference type="EMBL" id="RIV89924.1"/>
    </source>
</evidence>
<evidence type="ECO:0000313" key="3">
    <source>
        <dbReference type="Proteomes" id="UP000265366"/>
    </source>
</evidence>
<evidence type="ECO:0000256" key="1">
    <source>
        <dbReference type="SAM" id="Phobius"/>
    </source>
</evidence>
<proteinExistence type="predicted"/>
<comment type="caution">
    <text evidence="2">The sequence shown here is derived from an EMBL/GenBank/DDBJ whole genome shotgun (WGS) entry which is preliminary data.</text>
</comment>
<keyword evidence="3" id="KW-1185">Reference proteome</keyword>
<dbReference type="RefSeq" id="WP_119592043.1">
    <property type="nucleotide sequence ID" value="NZ_QXFM01000054.1"/>
</dbReference>
<keyword evidence="1" id="KW-1133">Transmembrane helix</keyword>
<gene>
    <name evidence="2" type="ORF">D2V17_05255</name>
</gene>